<accession>A0A9X7VV36</accession>
<organism evidence="2 3">
    <name type="scientific">Alicyclobacillus mengziensis</name>
    <dbReference type="NCBI Taxonomy" id="2931921"/>
    <lineage>
        <taxon>Bacteria</taxon>
        <taxon>Bacillati</taxon>
        <taxon>Bacillota</taxon>
        <taxon>Bacilli</taxon>
        <taxon>Bacillales</taxon>
        <taxon>Alicyclobacillaceae</taxon>
        <taxon>Alicyclobacillus</taxon>
    </lineage>
</organism>
<keyword evidence="3" id="KW-1185">Reference proteome</keyword>
<protein>
    <submittedName>
        <fullName evidence="2">Glycosyltransferase family 4 protein</fullName>
    </submittedName>
</protein>
<evidence type="ECO:0000313" key="2">
    <source>
        <dbReference type="EMBL" id="QSO45445.1"/>
    </source>
</evidence>
<evidence type="ECO:0000259" key="1">
    <source>
        <dbReference type="Pfam" id="PF00534"/>
    </source>
</evidence>
<dbReference type="RefSeq" id="WP_206654813.1">
    <property type="nucleotide sequence ID" value="NZ_CP071182.1"/>
</dbReference>
<feature type="domain" description="Glycosyl transferase family 1" evidence="1">
    <location>
        <begin position="200"/>
        <end position="357"/>
    </location>
</feature>
<dbReference type="InterPro" id="IPR001296">
    <property type="entry name" value="Glyco_trans_1"/>
</dbReference>
<gene>
    <name evidence="2" type="ORF">JZ786_12735</name>
</gene>
<dbReference type="KEGG" id="afx:JZ786_12735"/>
<dbReference type="Proteomes" id="UP000663505">
    <property type="component" value="Chromosome"/>
</dbReference>
<dbReference type="CDD" id="cd03801">
    <property type="entry name" value="GT4_PimA-like"/>
    <property type="match status" value="1"/>
</dbReference>
<dbReference type="AlphaFoldDB" id="A0A9X7VV36"/>
<dbReference type="GO" id="GO:0016757">
    <property type="term" value="F:glycosyltransferase activity"/>
    <property type="evidence" value="ECO:0007669"/>
    <property type="project" value="InterPro"/>
</dbReference>
<dbReference type="EMBL" id="CP071182">
    <property type="protein sequence ID" value="QSO45445.1"/>
    <property type="molecule type" value="Genomic_DNA"/>
</dbReference>
<dbReference type="SUPFAM" id="SSF53756">
    <property type="entry name" value="UDP-Glycosyltransferase/glycogen phosphorylase"/>
    <property type="match status" value="1"/>
</dbReference>
<reference evidence="2 3" key="1">
    <citation type="submission" date="2021-02" db="EMBL/GenBank/DDBJ databases">
        <title>Alicyclobacillus curvatus sp. nov. and Alicyclobacillus mengziensis sp. nov., two acidophilic bacteria isolated from acid mine drainage.</title>
        <authorList>
            <person name="Huang Y."/>
        </authorList>
    </citation>
    <scope>NUCLEOTIDE SEQUENCE [LARGE SCALE GENOMIC DNA]</scope>
    <source>
        <strain evidence="2 3">S30H14</strain>
    </source>
</reference>
<sequence length="381" mass="42601">MPKLLLIARDFPPAVNGLAAHSHFMVEILSSQFSSITVICERRQNGDDGFASCTCNLDIVTFSSQSELRHIVLNLIKVEPPDVVLLQYVPHMWGRAGVAPYIVVLLAQIRLSVGVPVITFVHEMFYDWSWSPKRALLSLIHRAQLLAVGSLSKTIIVTNEYRRRKLSKHWPSKVCRVPAGNVSARKDECLRRKFFNWPCIVWFGTLSEGQRLEQLVKAFCLVAAEVKQLRLVLVGAFDVDGSQFTLLQEICQEHGCSKRLVVHGYASDDDISDILSNSVACVHVNKSGPSGRRSVIAAYARSGRPMICIDGHETDPEFHDRENVLLIDDGDIDGTAQAILSVIEDQTLSDRLAIGAKDLYMENWSDNAIRERLVSILGVYY</sequence>
<dbReference type="Gene3D" id="3.40.50.2000">
    <property type="entry name" value="Glycogen Phosphorylase B"/>
    <property type="match status" value="2"/>
</dbReference>
<evidence type="ECO:0000313" key="3">
    <source>
        <dbReference type="Proteomes" id="UP000663505"/>
    </source>
</evidence>
<dbReference type="Pfam" id="PF00534">
    <property type="entry name" value="Glycos_transf_1"/>
    <property type="match status" value="1"/>
</dbReference>
<name>A0A9X7VV36_9BACL</name>
<proteinExistence type="predicted"/>
<dbReference type="PANTHER" id="PTHR12526">
    <property type="entry name" value="GLYCOSYLTRANSFERASE"/>
    <property type="match status" value="1"/>
</dbReference>